<dbReference type="GO" id="GO:0031981">
    <property type="term" value="C:nuclear lumen"/>
    <property type="evidence" value="ECO:0007669"/>
    <property type="project" value="UniProtKB-ARBA"/>
</dbReference>
<dbReference type="Pfam" id="PF08661">
    <property type="entry name" value="Rep_fac-A_3"/>
    <property type="match status" value="1"/>
</dbReference>
<dbReference type="InParanoid" id="A0A1D6MIE3"/>
<dbReference type="EMBL" id="CM007649">
    <property type="protein sequence ID" value="ONM29192.1"/>
    <property type="molecule type" value="Genomic_DNA"/>
</dbReference>
<dbReference type="PANTHER" id="PTHR47058">
    <property type="entry name" value="REPLICATION PROTEIN A 14 KDA SUBUNIT A-RELATED"/>
    <property type="match status" value="1"/>
</dbReference>
<dbReference type="InterPro" id="IPR013970">
    <property type="entry name" value="Rfa2"/>
</dbReference>
<accession>A0A1D6MIE3</accession>
<dbReference type="STRING" id="4577.A0A1D6MIE3"/>
<dbReference type="AlphaFoldDB" id="A0A1D6MIE3"/>
<dbReference type="GO" id="GO:0006281">
    <property type="term" value="P:DNA repair"/>
    <property type="evidence" value="ECO:0007669"/>
    <property type="project" value="InterPro"/>
</dbReference>
<evidence type="ECO:0000256" key="1">
    <source>
        <dbReference type="ARBA" id="ARBA00004123"/>
    </source>
</evidence>
<dbReference type="GO" id="GO:0006260">
    <property type="term" value="P:DNA replication"/>
    <property type="evidence" value="ECO:0007669"/>
    <property type="project" value="InterPro"/>
</dbReference>
<evidence type="ECO:0000313" key="4">
    <source>
        <dbReference type="EMBL" id="ONM29192.1"/>
    </source>
</evidence>
<keyword evidence="3" id="KW-0539">Nucleus</keyword>
<dbReference type="Gene3D" id="2.40.50.140">
    <property type="entry name" value="Nucleic acid-binding proteins"/>
    <property type="match status" value="1"/>
</dbReference>
<sequence>MLTGWSQIVEVAVSRRMSLFEDCSQLLFELLDASLNATTSPDCSVKMAYVLTNVSLTYMAKLRDERFICPAGTDYDVVTCLDIISSKQLTNAACNSLLFKLVMATLTNESSEILRRRQYALLLSYLQYCSSILDSDVPPSVLWFLLLEEQDGDDEDITLQKVLKEHNELAHANISIIRKEAQAIVDLIQNPRKRSIIISLMIEGKMDTSSPATLVNAQMLNMFVGRRVRTVVQVQHNEGGVLVGQSTDGHQLCVKSAMDVPVSHFMEVYGIAENSETIRAEVCTDFGPNFGEISNAFGVCLDPLIAIV</sequence>
<name>A0A1D6MIE3_MAIZE</name>
<comment type="subcellular location">
    <subcellularLocation>
        <location evidence="1">Nucleus</location>
    </subcellularLocation>
</comment>
<dbReference type="ExpressionAtlas" id="A0A1D6MIE3">
    <property type="expression patterns" value="baseline"/>
</dbReference>
<evidence type="ECO:0000256" key="3">
    <source>
        <dbReference type="ARBA" id="ARBA00023242"/>
    </source>
</evidence>
<dbReference type="SMR" id="A0A1D6MIE3"/>
<evidence type="ECO:0000256" key="2">
    <source>
        <dbReference type="ARBA" id="ARBA00009761"/>
    </source>
</evidence>
<dbReference type="InterPro" id="IPR012340">
    <property type="entry name" value="NA-bd_OB-fold"/>
</dbReference>
<dbReference type="SUPFAM" id="SSF50249">
    <property type="entry name" value="Nucleic acid-binding proteins"/>
    <property type="match status" value="1"/>
</dbReference>
<dbReference type="GO" id="GO:0006310">
    <property type="term" value="P:DNA recombination"/>
    <property type="evidence" value="ECO:0007669"/>
    <property type="project" value="InterPro"/>
</dbReference>
<dbReference type="PANTHER" id="PTHR47058:SF3">
    <property type="entry name" value="REPLICATION PROTEIN A 14 KDA SUBUNIT A-RELATED"/>
    <property type="match status" value="1"/>
</dbReference>
<comment type="similarity">
    <text evidence="2">Belongs to the replication factor A protein 3 family.</text>
</comment>
<dbReference type="GO" id="GO:0003677">
    <property type="term" value="F:DNA binding"/>
    <property type="evidence" value="ECO:0007669"/>
    <property type="project" value="InterPro"/>
</dbReference>
<reference evidence="4" key="1">
    <citation type="submission" date="2015-12" db="EMBL/GenBank/DDBJ databases">
        <title>Update maize B73 reference genome by single molecule sequencing technologies.</title>
        <authorList>
            <consortium name="Maize Genome Sequencing Project"/>
            <person name="Ware D."/>
        </authorList>
    </citation>
    <scope>NUCLEOTIDE SEQUENCE [LARGE SCALE GENOMIC DNA]</scope>
    <source>
        <tissue evidence="4">Seedling</tissue>
    </source>
</reference>
<dbReference type="FunFam" id="2.40.50.140:FF:000714">
    <property type="match status" value="1"/>
</dbReference>
<organism evidence="4">
    <name type="scientific">Zea mays</name>
    <name type="common">Maize</name>
    <dbReference type="NCBI Taxonomy" id="4577"/>
    <lineage>
        <taxon>Eukaryota</taxon>
        <taxon>Viridiplantae</taxon>
        <taxon>Streptophyta</taxon>
        <taxon>Embryophyta</taxon>
        <taxon>Tracheophyta</taxon>
        <taxon>Spermatophyta</taxon>
        <taxon>Magnoliopsida</taxon>
        <taxon>Liliopsida</taxon>
        <taxon>Poales</taxon>
        <taxon>Poaceae</taxon>
        <taxon>PACMAD clade</taxon>
        <taxon>Panicoideae</taxon>
        <taxon>Andropogonodae</taxon>
        <taxon>Andropogoneae</taxon>
        <taxon>Tripsacinae</taxon>
        <taxon>Zea</taxon>
    </lineage>
</organism>
<proteinExistence type="inferred from homology"/>
<protein>
    <submittedName>
        <fullName evidence="4">Replication protein A 14 kDa subunit B</fullName>
    </submittedName>
</protein>
<gene>
    <name evidence="4" type="ORF">ZEAMMB73_Zm00001d039554</name>
</gene>